<proteinExistence type="predicted"/>
<dbReference type="InParanoid" id="A2E2V4"/>
<keyword evidence="1" id="KW-0175">Coiled coil</keyword>
<evidence type="ECO:0000313" key="2">
    <source>
        <dbReference type="EMBL" id="EAY13009.1"/>
    </source>
</evidence>
<organism evidence="2 3">
    <name type="scientific">Trichomonas vaginalis (strain ATCC PRA-98 / G3)</name>
    <dbReference type="NCBI Taxonomy" id="412133"/>
    <lineage>
        <taxon>Eukaryota</taxon>
        <taxon>Metamonada</taxon>
        <taxon>Parabasalia</taxon>
        <taxon>Trichomonadida</taxon>
        <taxon>Trichomonadidae</taxon>
        <taxon>Trichomonas</taxon>
    </lineage>
</organism>
<reference evidence="2" key="2">
    <citation type="journal article" date="2007" name="Science">
        <title>Draft genome sequence of the sexually transmitted pathogen Trichomonas vaginalis.</title>
        <authorList>
            <person name="Carlton J.M."/>
            <person name="Hirt R.P."/>
            <person name="Silva J.C."/>
            <person name="Delcher A.L."/>
            <person name="Schatz M."/>
            <person name="Zhao Q."/>
            <person name="Wortman J.R."/>
            <person name="Bidwell S.L."/>
            <person name="Alsmark U.C.M."/>
            <person name="Besteiro S."/>
            <person name="Sicheritz-Ponten T."/>
            <person name="Noel C.J."/>
            <person name="Dacks J.B."/>
            <person name="Foster P.G."/>
            <person name="Simillion C."/>
            <person name="Van de Peer Y."/>
            <person name="Miranda-Saavedra D."/>
            <person name="Barton G.J."/>
            <person name="Westrop G.D."/>
            <person name="Mueller S."/>
            <person name="Dessi D."/>
            <person name="Fiori P.L."/>
            <person name="Ren Q."/>
            <person name="Paulsen I."/>
            <person name="Zhang H."/>
            <person name="Bastida-Corcuera F.D."/>
            <person name="Simoes-Barbosa A."/>
            <person name="Brown M.T."/>
            <person name="Hayes R.D."/>
            <person name="Mukherjee M."/>
            <person name="Okumura C.Y."/>
            <person name="Schneider R."/>
            <person name="Smith A.J."/>
            <person name="Vanacova S."/>
            <person name="Villalvazo M."/>
            <person name="Haas B.J."/>
            <person name="Pertea M."/>
            <person name="Feldblyum T.V."/>
            <person name="Utterback T.R."/>
            <person name="Shu C.L."/>
            <person name="Osoegawa K."/>
            <person name="de Jong P.J."/>
            <person name="Hrdy I."/>
            <person name="Horvathova L."/>
            <person name="Zubacova Z."/>
            <person name="Dolezal P."/>
            <person name="Malik S.B."/>
            <person name="Logsdon J.M. Jr."/>
            <person name="Henze K."/>
            <person name="Gupta A."/>
            <person name="Wang C.C."/>
            <person name="Dunne R.L."/>
            <person name="Upcroft J.A."/>
            <person name="Upcroft P."/>
            <person name="White O."/>
            <person name="Salzberg S.L."/>
            <person name="Tang P."/>
            <person name="Chiu C.-H."/>
            <person name="Lee Y.-S."/>
            <person name="Embley T.M."/>
            <person name="Coombs G.H."/>
            <person name="Mottram J.C."/>
            <person name="Tachezy J."/>
            <person name="Fraser-Liggett C.M."/>
            <person name="Johnson P.J."/>
        </authorList>
    </citation>
    <scope>NUCLEOTIDE SEQUENCE [LARGE SCALE GENOMIC DNA]</scope>
    <source>
        <strain evidence="2">G3</strain>
    </source>
</reference>
<reference evidence="2" key="1">
    <citation type="submission" date="2006-10" db="EMBL/GenBank/DDBJ databases">
        <authorList>
            <person name="Amadeo P."/>
            <person name="Zhao Q."/>
            <person name="Wortman J."/>
            <person name="Fraser-Liggett C."/>
            <person name="Carlton J."/>
        </authorList>
    </citation>
    <scope>NUCLEOTIDE SEQUENCE</scope>
    <source>
        <strain evidence="2">G3</strain>
    </source>
</reference>
<protein>
    <submittedName>
        <fullName evidence="2">Uncharacterized protein</fullName>
    </submittedName>
</protein>
<dbReference type="AlphaFoldDB" id="A2E2V4"/>
<dbReference type="Proteomes" id="UP000001542">
    <property type="component" value="Unassembled WGS sequence"/>
</dbReference>
<evidence type="ECO:0000313" key="3">
    <source>
        <dbReference type="Proteomes" id="UP000001542"/>
    </source>
</evidence>
<keyword evidence="3" id="KW-1185">Reference proteome</keyword>
<sequence>MAEYPDQVENGCKKVEKQLHKLNKRISTLCLKSPPSVTEILASTHNSDMKIAYTECKFKKEKMKIIELEKLKTKALELEHKNSEINKLKRRLLALQHLKEHSIKYKSPNAMEIVYTGKVSA</sequence>
<accession>A2E2V4</accession>
<name>A2E2V4_TRIV3</name>
<dbReference type="EMBL" id="DS113292">
    <property type="protein sequence ID" value="EAY13009.1"/>
    <property type="molecule type" value="Genomic_DNA"/>
</dbReference>
<gene>
    <name evidence="2" type="ORF">TVAG_077470</name>
</gene>
<feature type="coiled-coil region" evidence="1">
    <location>
        <begin position="68"/>
        <end position="98"/>
    </location>
</feature>
<evidence type="ECO:0000256" key="1">
    <source>
        <dbReference type="SAM" id="Coils"/>
    </source>
</evidence>
<dbReference type="VEuPathDB" id="TrichDB:TVAG_077470"/>
<dbReference type="SMR" id="A2E2V4"/>